<dbReference type="PANTHER" id="PTHR12706">
    <property type="entry name" value="STRAWBERRY NOTCH-RELATED"/>
    <property type="match status" value="1"/>
</dbReference>
<evidence type="ECO:0000256" key="2">
    <source>
        <dbReference type="SAM" id="MobiDB-lite"/>
    </source>
</evidence>
<dbReference type="GO" id="GO:0042393">
    <property type="term" value="F:histone binding"/>
    <property type="evidence" value="ECO:0007669"/>
    <property type="project" value="TreeGrafter"/>
</dbReference>
<evidence type="ECO:0000313" key="6">
    <source>
        <dbReference type="Proteomes" id="UP000307602"/>
    </source>
</evidence>
<dbReference type="Pfam" id="PF13871">
    <property type="entry name" value="Helicase_C_4"/>
    <property type="match status" value="1"/>
</dbReference>
<dbReference type="InterPro" id="IPR026741">
    <property type="entry name" value="SNO"/>
</dbReference>
<feature type="region of interest" description="Disordered" evidence="2">
    <location>
        <begin position="925"/>
        <end position="945"/>
    </location>
</feature>
<comment type="caution">
    <text evidence="5">The sequence shown here is derived from an EMBL/GenBank/DDBJ whole genome shotgun (WGS) entry which is preliminary data.</text>
</comment>
<gene>
    <name evidence="5" type="ORF">EM932_06065</name>
</gene>
<dbReference type="InterPro" id="IPR026937">
    <property type="entry name" value="SBNO_Helicase_C_dom"/>
</dbReference>
<dbReference type="OrthoDB" id="9815272at2"/>
<keyword evidence="5" id="KW-0347">Helicase</keyword>
<name>A0A4S1DZE1_9FLAO</name>
<protein>
    <submittedName>
        <fullName evidence="5">Helicase</fullName>
    </submittedName>
</protein>
<dbReference type="PANTHER" id="PTHR12706:SF30">
    <property type="entry name" value="PROTEIN STRAWBERRY NOTCH-RELATED"/>
    <property type="match status" value="1"/>
</dbReference>
<evidence type="ECO:0000259" key="4">
    <source>
        <dbReference type="Pfam" id="PF13872"/>
    </source>
</evidence>
<keyword evidence="6" id="KW-1185">Reference proteome</keyword>
<proteinExistence type="inferred from homology"/>
<keyword evidence="5" id="KW-0547">Nucleotide-binding</keyword>
<feature type="domain" description="Strawberry notch AAA" evidence="4">
    <location>
        <begin position="107"/>
        <end position="387"/>
    </location>
</feature>
<dbReference type="EMBL" id="SRSO01000006">
    <property type="protein sequence ID" value="TGV03590.1"/>
    <property type="molecule type" value="Genomic_DNA"/>
</dbReference>
<dbReference type="GO" id="GO:0006355">
    <property type="term" value="P:regulation of DNA-templated transcription"/>
    <property type="evidence" value="ECO:0007669"/>
    <property type="project" value="InterPro"/>
</dbReference>
<dbReference type="GO" id="GO:0004386">
    <property type="term" value="F:helicase activity"/>
    <property type="evidence" value="ECO:0007669"/>
    <property type="project" value="UniProtKB-KW"/>
</dbReference>
<accession>A0A4S1DZE1</accession>
<dbReference type="GO" id="GO:0031490">
    <property type="term" value="F:chromatin DNA binding"/>
    <property type="evidence" value="ECO:0007669"/>
    <property type="project" value="TreeGrafter"/>
</dbReference>
<sequence>MTDTVIEIEEDEFKQSAEEVAKLAEQETALVPYIPKSKAPYVMDTLIPRNMAFEVQKSLNRIVKEKGNIDNYVRNALKYESTKKLWKGLGAEQVDAVGLYLKQFENEQGLIIADQTGIGKGRQAAAVIRHAVMQGYLPVFFTKKPDLFTDMYRDLKAIGFSNINPFIVNTDTDAKIKDANGHVVFSPMSSKAQFELLVNEVAYSTESRESIEWHKKIGKKLPDPEKVPFIKIPETLDHLPIGYDMIFCTYSQIQSAHPYKRRWLEDITANGMEGSKRYKKVIFILDESHMAGGYNSIIGKWMREVLPQTKACCFLSATFAKYPEVMPFYAKKTAIAETGLKDDHFVRAMISGGLALQEIVASNLSESGQLIRRQRSNEGIKVDYIVLGQEPQRSKNRESVNRIIALMNEVVQFEQEFITPILKDVHHEAKSQGERVKQKPRGLGVKQSPYFSRVFNIVDQMLFALKVKEVAEHTIKLLKEDKKVVIAFKSTMGAFLKEMNLVSGDIVPNDETDFVRTLVRGLDSLFYYSHTAIDGSKTRERVLLHELPQNGIDIYEDIKKKMLMESTGLNISPIDELIHLIEQSRKPKHLGGHKDNYFKVAEVTGRNQRLRFEDDETVVQAFRSNAERSFRLFNNGDYDVLLINQSGSTGSSAHASKDFKDQRQRAMIVHQFELDINTEVQKRGRINRTGQMVLPEYYYITSDIPMEKRLMTMLKAKLKSLDANTTGSQKTNDDTLKSADFLNKYGDVVAWSWIDENPEMLETLGYPSYHKNWDGDRDRNESKEGTIRQLTGRAGLLKVEDQDALYNELLERYDAQIKLEKQQGTYDLETEFLPLDAEIKKRFLFQKGQGGVTPFGKDTVRDVTVINNLKRPFTKQEIDARLQDVLGGEKPVEVRNRLEDQISEAYPKLIEQRKAKRMETIEKLKKDRDGLPERGSGETEKENEKITSDWTKLEELINEKVSQTATYIAGLENINSTILRYINFWHIGDVVKVPFIGTSLEASWGIFIGVSIGKSKNPYTLSNISLKFAVTDSRKVITYSLQPAEQSFISLIFTESKEVKVEDVQMVNLEWNALIKKASSKRERRHILTENIVSASNQIGTENKLIKYNTKDGTIKSGILMSRSYGKDGENSAVLPISEAYTIIDKLQVDDQFDDHKLQFRIKRISENYFQVFLVKKELYGAIIDESLRRFLKHDEGQSPDELPNFVQNAGDMTGALHTDNLQLFLNRLDAFGVQFLGTARELEDWEVENQDDWKAKTKQQKGTFKYQLGRVYGQGSNPTTGFVSYDEPNDTYEFGVVIYNRALTDKEKYNYSLIPIFKNVEEPYQIWKEIIVQTELKNDFNKVVERSRKLPLHEAIETLGYFITNNPHEDGNSEFVFGTYTPQALGRVFYEDAIADITVIDELIAQLQIAKI</sequence>
<keyword evidence="5" id="KW-0378">Hydrolase</keyword>
<evidence type="ECO:0000259" key="3">
    <source>
        <dbReference type="Pfam" id="PF13871"/>
    </source>
</evidence>
<feature type="domain" description="Strawberry notch helicase C" evidence="3">
    <location>
        <begin position="589"/>
        <end position="828"/>
    </location>
</feature>
<evidence type="ECO:0000313" key="5">
    <source>
        <dbReference type="EMBL" id="TGV03590.1"/>
    </source>
</evidence>
<organism evidence="5 6">
    <name type="scientific">Flavivirga rizhaonensis</name>
    <dbReference type="NCBI Taxonomy" id="2559571"/>
    <lineage>
        <taxon>Bacteria</taxon>
        <taxon>Pseudomonadati</taxon>
        <taxon>Bacteroidota</taxon>
        <taxon>Flavobacteriia</taxon>
        <taxon>Flavobacteriales</taxon>
        <taxon>Flavobacteriaceae</taxon>
        <taxon>Flavivirga</taxon>
    </lineage>
</organism>
<comment type="similarity">
    <text evidence="1">Belongs to the SBNO family.</text>
</comment>
<dbReference type="SUPFAM" id="SSF52540">
    <property type="entry name" value="P-loop containing nucleoside triphosphate hydrolases"/>
    <property type="match status" value="2"/>
</dbReference>
<dbReference type="Gene3D" id="3.40.50.300">
    <property type="entry name" value="P-loop containing nucleotide triphosphate hydrolases"/>
    <property type="match status" value="1"/>
</dbReference>
<dbReference type="InterPro" id="IPR039187">
    <property type="entry name" value="SNO_AAA"/>
</dbReference>
<dbReference type="RefSeq" id="WP_135876284.1">
    <property type="nucleotide sequence ID" value="NZ_SRSO01000006.1"/>
</dbReference>
<dbReference type="InterPro" id="IPR027417">
    <property type="entry name" value="P-loop_NTPase"/>
</dbReference>
<dbReference type="Pfam" id="PF13872">
    <property type="entry name" value="AAA_34"/>
    <property type="match status" value="1"/>
</dbReference>
<dbReference type="Proteomes" id="UP000307602">
    <property type="component" value="Unassembled WGS sequence"/>
</dbReference>
<evidence type="ECO:0000256" key="1">
    <source>
        <dbReference type="ARBA" id="ARBA00006992"/>
    </source>
</evidence>
<reference evidence="5 6" key="1">
    <citation type="submission" date="2019-04" db="EMBL/GenBank/DDBJ databases">
        <authorList>
            <person name="Liu A."/>
        </authorList>
    </citation>
    <scope>NUCLEOTIDE SEQUENCE [LARGE SCALE GENOMIC DNA]</scope>
    <source>
        <strain evidence="5 6">RZ03</strain>
    </source>
</reference>
<keyword evidence="5" id="KW-0067">ATP-binding</keyword>